<accession>A0ABP8GX37</accession>
<keyword evidence="1" id="KW-0472">Membrane</keyword>
<gene>
    <name evidence="2" type="ORF">GCM10023149_36690</name>
</gene>
<dbReference type="RefSeq" id="WP_345212607.1">
    <property type="nucleotide sequence ID" value="NZ_BAABFT010000010.1"/>
</dbReference>
<dbReference type="Proteomes" id="UP001500582">
    <property type="component" value="Unassembled WGS sequence"/>
</dbReference>
<protein>
    <submittedName>
        <fullName evidence="2">Uncharacterized protein</fullName>
    </submittedName>
</protein>
<feature type="transmembrane region" description="Helical" evidence="1">
    <location>
        <begin position="45"/>
        <end position="62"/>
    </location>
</feature>
<feature type="transmembrane region" description="Helical" evidence="1">
    <location>
        <begin position="20"/>
        <end position="39"/>
    </location>
</feature>
<comment type="caution">
    <text evidence="2">The sequence shown here is derived from an EMBL/GenBank/DDBJ whole genome shotgun (WGS) entry which is preliminary data.</text>
</comment>
<organism evidence="2 3">
    <name type="scientific">Mucilaginibacter gynuensis</name>
    <dbReference type="NCBI Taxonomy" id="1302236"/>
    <lineage>
        <taxon>Bacteria</taxon>
        <taxon>Pseudomonadati</taxon>
        <taxon>Bacteroidota</taxon>
        <taxon>Sphingobacteriia</taxon>
        <taxon>Sphingobacteriales</taxon>
        <taxon>Sphingobacteriaceae</taxon>
        <taxon>Mucilaginibacter</taxon>
    </lineage>
</organism>
<keyword evidence="1" id="KW-1133">Transmembrane helix</keyword>
<proteinExistence type="predicted"/>
<keyword evidence="3" id="KW-1185">Reference proteome</keyword>
<reference evidence="3" key="1">
    <citation type="journal article" date="2019" name="Int. J. Syst. Evol. Microbiol.">
        <title>The Global Catalogue of Microorganisms (GCM) 10K type strain sequencing project: providing services to taxonomists for standard genome sequencing and annotation.</title>
        <authorList>
            <consortium name="The Broad Institute Genomics Platform"/>
            <consortium name="The Broad Institute Genome Sequencing Center for Infectious Disease"/>
            <person name="Wu L."/>
            <person name="Ma J."/>
        </authorList>
    </citation>
    <scope>NUCLEOTIDE SEQUENCE [LARGE SCALE GENOMIC DNA]</scope>
    <source>
        <strain evidence="3">JCM 17705</strain>
    </source>
</reference>
<keyword evidence="1" id="KW-0812">Transmembrane</keyword>
<evidence type="ECO:0000313" key="2">
    <source>
        <dbReference type="EMBL" id="GAA4331054.1"/>
    </source>
</evidence>
<dbReference type="EMBL" id="BAABFT010000010">
    <property type="protein sequence ID" value="GAA4331054.1"/>
    <property type="molecule type" value="Genomic_DNA"/>
</dbReference>
<name>A0ABP8GX37_9SPHI</name>
<feature type="transmembrane region" description="Helical" evidence="1">
    <location>
        <begin position="74"/>
        <end position="91"/>
    </location>
</feature>
<evidence type="ECO:0000256" key="1">
    <source>
        <dbReference type="SAM" id="Phobius"/>
    </source>
</evidence>
<evidence type="ECO:0000313" key="3">
    <source>
        <dbReference type="Proteomes" id="UP001500582"/>
    </source>
</evidence>
<sequence>MLPEQVYKRRRRHDNTPDTLLLIITNYIVSVLNIQLFGMCTNINSFFWIVTGGLGLYNVFMVRRHREEYNRINIIVYVCSVLVLVGMFFLFRTKATPC</sequence>